<accession>A0ABP9KIR0</accession>
<dbReference type="Pfam" id="PF01590">
    <property type="entry name" value="GAF"/>
    <property type="match status" value="1"/>
</dbReference>
<evidence type="ECO:0000259" key="4">
    <source>
        <dbReference type="SMART" id="SM01012"/>
    </source>
</evidence>
<evidence type="ECO:0000256" key="1">
    <source>
        <dbReference type="ARBA" id="ARBA00023015"/>
    </source>
</evidence>
<dbReference type="Gene3D" id="3.30.450.40">
    <property type="match status" value="1"/>
</dbReference>
<evidence type="ECO:0000256" key="2">
    <source>
        <dbReference type="ARBA" id="ARBA00023163"/>
    </source>
</evidence>
<dbReference type="SMART" id="SM01012">
    <property type="entry name" value="ANTAR"/>
    <property type="match status" value="1"/>
</dbReference>
<name>A0ABP9KIR0_9ACTN</name>
<dbReference type="Pfam" id="PF03861">
    <property type="entry name" value="ANTAR"/>
    <property type="match status" value="1"/>
</dbReference>
<evidence type="ECO:0000256" key="3">
    <source>
        <dbReference type="SAM" id="MobiDB-lite"/>
    </source>
</evidence>
<reference evidence="6" key="1">
    <citation type="journal article" date="2019" name="Int. J. Syst. Evol. Microbiol.">
        <title>The Global Catalogue of Microorganisms (GCM) 10K type strain sequencing project: providing services to taxonomists for standard genome sequencing and annotation.</title>
        <authorList>
            <consortium name="The Broad Institute Genomics Platform"/>
            <consortium name="The Broad Institute Genome Sequencing Center for Infectious Disease"/>
            <person name="Wu L."/>
            <person name="Ma J."/>
        </authorList>
    </citation>
    <scope>NUCLEOTIDE SEQUENCE [LARGE SCALE GENOMIC DNA]</scope>
    <source>
        <strain evidence="6">JCM 18410</strain>
    </source>
</reference>
<dbReference type="InterPro" id="IPR036388">
    <property type="entry name" value="WH-like_DNA-bd_sf"/>
</dbReference>
<keyword evidence="6" id="KW-1185">Reference proteome</keyword>
<dbReference type="RefSeq" id="WP_345669211.1">
    <property type="nucleotide sequence ID" value="NZ_BAABKC010000049.1"/>
</dbReference>
<dbReference type="Proteomes" id="UP001500124">
    <property type="component" value="Unassembled WGS sequence"/>
</dbReference>
<organism evidence="5 6">
    <name type="scientific">Streptomyces similanensis</name>
    <dbReference type="NCBI Taxonomy" id="1274988"/>
    <lineage>
        <taxon>Bacteria</taxon>
        <taxon>Bacillati</taxon>
        <taxon>Actinomycetota</taxon>
        <taxon>Actinomycetes</taxon>
        <taxon>Kitasatosporales</taxon>
        <taxon>Streptomycetaceae</taxon>
        <taxon>Streptomyces</taxon>
    </lineage>
</organism>
<dbReference type="SUPFAM" id="SSF55781">
    <property type="entry name" value="GAF domain-like"/>
    <property type="match status" value="1"/>
</dbReference>
<gene>
    <name evidence="5" type="ORF">GCM10023336_35560</name>
</gene>
<sequence>MSSLSERRLPATAARRETDATDAPGAASQAAPADAAPSHSRNRLLAHATVAAAQRVLVERYRLASPDEGFALLRRASQTHNVKLHTLADALASSPPPPDGAAVWFPGRARHGSPPLPDLELDRHASTQHGAVLKAALHRALAVTGTSMGNLQLAEGGVLRMEKHAGLPRRFTDFFTFVDHATTSCSQAARRQCQVTVRDVATAPVFDEASRQVILDAGSRACHSVPLLTDDGRLAGIVSTHHARTLSDLPRAQYEALEKMGRTVGRWLSWHRRTLVLDALEHLHGAARAAVGA</sequence>
<evidence type="ECO:0000313" key="5">
    <source>
        <dbReference type="EMBL" id="GAA5059621.1"/>
    </source>
</evidence>
<feature type="compositionally biased region" description="Low complexity" evidence="3">
    <location>
        <begin position="21"/>
        <end position="39"/>
    </location>
</feature>
<feature type="region of interest" description="Disordered" evidence="3">
    <location>
        <begin position="1"/>
        <end position="41"/>
    </location>
</feature>
<proteinExistence type="predicted"/>
<evidence type="ECO:0000313" key="6">
    <source>
        <dbReference type="Proteomes" id="UP001500124"/>
    </source>
</evidence>
<keyword evidence="2" id="KW-0804">Transcription</keyword>
<feature type="domain" description="ANTAR" evidence="4">
    <location>
        <begin position="36"/>
        <end position="92"/>
    </location>
</feature>
<dbReference type="InterPro" id="IPR003018">
    <property type="entry name" value="GAF"/>
</dbReference>
<dbReference type="InterPro" id="IPR005561">
    <property type="entry name" value="ANTAR"/>
</dbReference>
<comment type="caution">
    <text evidence="5">The sequence shown here is derived from an EMBL/GenBank/DDBJ whole genome shotgun (WGS) entry which is preliminary data.</text>
</comment>
<keyword evidence="1" id="KW-0805">Transcription regulation</keyword>
<dbReference type="EMBL" id="BAABKC010000049">
    <property type="protein sequence ID" value="GAA5059621.1"/>
    <property type="molecule type" value="Genomic_DNA"/>
</dbReference>
<dbReference type="InterPro" id="IPR029016">
    <property type="entry name" value="GAF-like_dom_sf"/>
</dbReference>
<protein>
    <submittedName>
        <fullName evidence="5">GAF and ANTAR domain-containing protein</fullName>
    </submittedName>
</protein>
<feature type="compositionally biased region" description="Basic and acidic residues" evidence="3">
    <location>
        <begin position="1"/>
        <end position="19"/>
    </location>
</feature>
<dbReference type="Gene3D" id="1.10.10.10">
    <property type="entry name" value="Winged helix-like DNA-binding domain superfamily/Winged helix DNA-binding domain"/>
    <property type="match status" value="1"/>
</dbReference>